<proteinExistence type="predicted"/>
<dbReference type="RefSeq" id="WP_072958105.1">
    <property type="nucleotide sequence ID" value="NZ_FQUH01000007.1"/>
</dbReference>
<dbReference type="Pfam" id="PF21955">
    <property type="entry name" value="CarG-like"/>
    <property type="match status" value="1"/>
</dbReference>
<dbReference type="InterPro" id="IPR028994">
    <property type="entry name" value="Integrin_alpha_N"/>
</dbReference>
<dbReference type="InterPro" id="IPR054139">
    <property type="entry name" value="CarG-like"/>
</dbReference>
<protein>
    <submittedName>
        <fullName evidence="2">Uncharacterized protein</fullName>
    </submittedName>
</protein>
<accession>A0A1M4ZZX0</accession>
<dbReference type="AlphaFoldDB" id="A0A1M4ZZX0"/>
<name>A0A1M4ZZX0_VIBGA</name>
<dbReference type="SUPFAM" id="SSF69318">
    <property type="entry name" value="Integrin alpha N-terminal domain"/>
    <property type="match status" value="1"/>
</dbReference>
<organism evidence="2 3">
    <name type="scientific">Vibrio gazogenes DSM 21264 = NBRC 103151</name>
    <dbReference type="NCBI Taxonomy" id="1123492"/>
    <lineage>
        <taxon>Bacteria</taxon>
        <taxon>Pseudomonadati</taxon>
        <taxon>Pseudomonadota</taxon>
        <taxon>Gammaproteobacteria</taxon>
        <taxon>Vibrionales</taxon>
        <taxon>Vibrionaceae</taxon>
        <taxon>Vibrio</taxon>
    </lineage>
</organism>
<dbReference type="EMBL" id="FQUH01000007">
    <property type="protein sequence ID" value="SHF23514.1"/>
    <property type="molecule type" value="Genomic_DNA"/>
</dbReference>
<reference evidence="3" key="1">
    <citation type="submission" date="2016-11" db="EMBL/GenBank/DDBJ databases">
        <authorList>
            <person name="Varghese N."/>
            <person name="Submissions S."/>
        </authorList>
    </citation>
    <scope>NUCLEOTIDE SEQUENCE [LARGE SCALE GENOMIC DNA]</scope>
    <source>
        <strain evidence="3">DSM 21264</strain>
    </source>
</reference>
<gene>
    <name evidence="2" type="ORF">SAMN02745781_01747</name>
</gene>
<feature type="chain" id="PRO_5012725357" evidence="1">
    <location>
        <begin position="19"/>
        <end position="174"/>
    </location>
</feature>
<sequence>MRYLYLFILLLHPFNTYAAATFFELNSGLNHLDLNSDGILDAVFYSRFDNNTSHPDPTLSVYIKNSDATYSIVPTPVGDRFTLFGINVSVSNVLVRSFGFIKTSKKVYLVVAVKSGDSPHLKQHFKFKLYQIEKNLEHPGIPLYGWVQTSEKVSKDKYMSADVAIRECPRTCFE</sequence>
<feature type="signal peptide" evidence="1">
    <location>
        <begin position="1"/>
        <end position="18"/>
    </location>
</feature>
<keyword evidence="1" id="KW-0732">Signal</keyword>
<evidence type="ECO:0000256" key="1">
    <source>
        <dbReference type="SAM" id="SignalP"/>
    </source>
</evidence>
<keyword evidence="3" id="KW-1185">Reference proteome</keyword>
<evidence type="ECO:0000313" key="3">
    <source>
        <dbReference type="Proteomes" id="UP000184159"/>
    </source>
</evidence>
<dbReference type="Proteomes" id="UP000184159">
    <property type="component" value="Unassembled WGS sequence"/>
</dbReference>
<evidence type="ECO:0000313" key="2">
    <source>
        <dbReference type="EMBL" id="SHF23514.1"/>
    </source>
</evidence>